<dbReference type="Proteomes" id="UP000030706">
    <property type="component" value="Unassembled WGS sequence"/>
</dbReference>
<reference evidence="2 3" key="1">
    <citation type="journal article" date="2014" name="BMC Genomics">
        <title>Genome sequencing of four Aureobasidium pullulans varieties: biotechnological potential, stress tolerance, and description of new species.</title>
        <authorList>
            <person name="Gostin Ar C."/>
            <person name="Ohm R.A."/>
            <person name="Kogej T."/>
            <person name="Sonjak S."/>
            <person name="Turk M."/>
            <person name="Zajc J."/>
            <person name="Zalar P."/>
            <person name="Grube M."/>
            <person name="Sun H."/>
            <person name="Han J."/>
            <person name="Sharma A."/>
            <person name="Chiniquy J."/>
            <person name="Ngan C.Y."/>
            <person name="Lipzen A."/>
            <person name="Barry K."/>
            <person name="Grigoriev I.V."/>
            <person name="Gunde-Cimerman N."/>
        </authorList>
    </citation>
    <scope>NUCLEOTIDE SEQUENCE [LARGE SCALE GENOMIC DNA]</scope>
    <source>
        <strain evidence="2 3">EXF-150</strain>
    </source>
</reference>
<accession>A0A074Y2Q4</accession>
<evidence type="ECO:0000256" key="1">
    <source>
        <dbReference type="SAM" id="Phobius"/>
    </source>
</evidence>
<dbReference type="RefSeq" id="XP_029757363.1">
    <property type="nucleotide sequence ID" value="XM_029904099.1"/>
</dbReference>
<dbReference type="AlphaFoldDB" id="A0A074Y2Q4"/>
<feature type="transmembrane region" description="Helical" evidence="1">
    <location>
        <begin position="50"/>
        <end position="67"/>
    </location>
</feature>
<name>A0A074Y2Q4_AURPU</name>
<gene>
    <name evidence="2" type="ORF">M438DRAFT_338269</name>
</gene>
<protein>
    <submittedName>
        <fullName evidence="2">Uncharacterized protein</fullName>
    </submittedName>
</protein>
<sequence length="156" mass="17752">MLYLSSEPSKANPWESVRYVFYVFWLIQFWICGFLAVTGVAGLFETPFDYSNVLCLVGVIVVDYVYVSQIHLYVMGELEPALAVKMQSFQCLTIVLLLVKLSYIMANQFMGALAFLYTLPFAATFLLQWLVSVAVLKSSRRQQLQPVQLDNLSNKV</sequence>
<proteinExistence type="predicted"/>
<evidence type="ECO:0000313" key="2">
    <source>
        <dbReference type="EMBL" id="KEQ81176.1"/>
    </source>
</evidence>
<feature type="transmembrane region" description="Helical" evidence="1">
    <location>
        <begin position="88"/>
        <end position="106"/>
    </location>
</feature>
<organism evidence="2 3">
    <name type="scientific">Aureobasidium pullulans EXF-150</name>
    <dbReference type="NCBI Taxonomy" id="1043002"/>
    <lineage>
        <taxon>Eukaryota</taxon>
        <taxon>Fungi</taxon>
        <taxon>Dikarya</taxon>
        <taxon>Ascomycota</taxon>
        <taxon>Pezizomycotina</taxon>
        <taxon>Dothideomycetes</taxon>
        <taxon>Dothideomycetidae</taxon>
        <taxon>Dothideales</taxon>
        <taxon>Saccotheciaceae</taxon>
        <taxon>Aureobasidium</taxon>
    </lineage>
</organism>
<dbReference type="HOGENOM" id="CLU_1686210_0_0_1"/>
<keyword evidence="1" id="KW-1133">Transmembrane helix</keyword>
<evidence type="ECO:0000313" key="3">
    <source>
        <dbReference type="Proteomes" id="UP000030706"/>
    </source>
</evidence>
<feature type="transmembrane region" description="Helical" evidence="1">
    <location>
        <begin position="20"/>
        <end position="44"/>
    </location>
</feature>
<keyword evidence="1" id="KW-0812">Transmembrane</keyword>
<feature type="transmembrane region" description="Helical" evidence="1">
    <location>
        <begin position="112"/>
        <end position="136"/>
    </location>
</feature>
<dbReference type="GeneID" id="40746405"/>
<keyword evidence="1" id="KW-0472">Membrane</keyword>
<dbReference type="EMBL" id="KL584993">
    <property type="protein sequence ID" value="KEQ81176.1"/>
    <property type="molecule type" value="Genomic_DNA"/>
</dbReference>
<keyword evidence="3" id="KW-1185">Reference proteome</keyword>